<evidence type="ECO:0000256" key="1">
    <source>
        <dbReference type="SAM" id="MobiDB-lite"/>
    </source>
</evidence>
<dbReference type="Proteomes" id="UP000250140">
    <property type="component" value="Unassembled WGS sequence"/>
</dbReference>
<protein>
    <submittedName>
        <fullName evidence="2">Uncharacterized protein</fullName>
    </submittedName>
</protein>
<dbReference type="AlphaFoldDB" id="A0A8E2F8H1"/>
<keyword evidence="3" id="KW-1185">Reference proteome</keyword>
<reference evidence="2 3" key="1">
    <citation type="journal article" date="2016" name="Nat. Commun.">
        <title>Ectomycorrhizal ecology is imprinted in the genome of the dominant symbiotic fungus Cenococcum geophilum.</title>
        <authorList>
            <consortium name="DOE Joint Genome Institute"/>
            <person name="Peter M."/>
            <person name="Kohler A."/>
            <person name="Ohm R.A."/>
            <person name="Kuo A."/>
            <person name="Krutzmann J."/>
            <person name="Morin E."/>
            <person name="Arend M."/>
            <person name="Barry K.W."/>
            <person name="Binder M."/>
            <person name="Choi C."/>
            <person name="Clum A."/>
            <person name="Copeland A."/>
            <person name="Grisel N."/>
            <person name="Haridas S."/>
            <person name="Kipfer T."/>
            <person name="LaButti K."/>
            <person name="Lindquist E."/>
            <person name="Lipzen A."/>
            <person name="Maire R."/>
            <person name="Meier B."/>
            <person name="Mihaltcheva S."/>
            <person name="Molinier V."/>
            <person name="Murat C."/>
            <person name="Poggeler S."/>
            <person name="Quandt C.A."/>
            <person name="Sperisen C."/>
            <person name="Tritt A."/>
            <person name="Tisserant E."/>
            <person name="Crous P.W."/>
            <person name="Henrissat B."/>
            <person name="Nehls U."/>
            <person name="Egli S."/>
            <person name="Spatafora J.W."/>
            <person name="Grigoriev I.V."/>
            <person name="Martin F.M."/>
        </authorList>
    </citation>
    <scope>NUCLEOTIDE SEQUENCE [LARGE SCALE GENOMIC DNA]</scope>
    <source>
        <strain evidence="2 3">CBS 207.34</strain>
    </source>
</reference>
<evidence type="ECO:0000313" key="2">
    <source>
        <dbReference type="EMBL" id="OCL12502.1"/>
    </source>
</evidence>
<proteinExistence type="predicted"/>
<dbReference type="EMBL" id="KV748870">
    <property type="protein sequence ID" value="OCL12502.1"/>
    <property type="molecule type" value="Genomic_DNA"/>
</dbReference>
<sequence length="166" mass="18181">MSGFDKDNAIMDGITFSPTLPPKLGFEADSEADSETDPEPGLNTLIGSPNLTTDVATWERKTRRVASMLHVLLANTTALGPAHTLLIAGKELENIKAKRMEAEAVGHFCLVGRLQVMEWRLGRLIKAQRLLDHIMKLTEGYIMKAELSLSAMAEAGQSMEECEVRG</sequence>
<gene>
    <name evidence="2" type="ORF">AOQ84DRAFT_227583</name>
</gene>
<feature type="region of interest" description="Disordered" evidence="1">
    <location>
        <begin position="13"/>
        <end position="46"/>
    </location>
</feature>
<evidence type="ECO:0000313" key="3">
    <source>
        <dbReference type="Proteomes" id="UP000250140"/>
    </source>
</evidence>
<feature type="compositionally biased region" description="Acidic residues" evidence="1">
    <location>
        <begin position="28"/>
        <end position="38"/>
    </location>
</feature>
<name>A0A8E2F8H1_9PEZI</name>
<accession>A0A8E2F8H1</accession>
<organism evidence="2 3">
    <name type="scientific">Glonium stellatum</name>
    <dbReference type="NCBI Taxonomy" id="574774"/>
    <lineage>
        <taxon>Eukaryota</taxon>
        <taxon>Fungi</taxon>
        <taxon>Dikarya</taxon>
        <taxon>Ascomycota</taxon>
        <taxon>Pezizomycotina</taxon>
        <taxon>Dothideomycetes</taxon>
        <taxon>Pleosporomycetidae</taxon>
        <taxon>Gloniales</taxon>
        <taxon>Gloniaceae</taxon>
        <taxon>Glonium</taxon>
    </lineage>
</organism>